<keyword evidence="3" id="KW-1185">Reference proteome</keyword>
<evidence type="ECO:0000256" key="1">
    <source>
        <dbReference type="SAM" id="SignalP"/>
    </source>
</evidence>
<accession>A0ABQ9P4R5</accession>
<keyword evidence="1" id="KW-0732">Signal</keyword>
<reference evidence="2" key="1">
    <citation type="submission" date="2022-10" db="EMBL/GenBank/DDBJ databases">
        <title>Culturing micro-colonial fungi from biological soil crusts in the Mojave desert and describing Neophaeococcomyces mojavensis, and introducing the new genera and species Taxawa tesnikishii.</title>
        <authorList>
            <person name="Kurbessoian T."/>
            <person name="Stajich J.E."/>
        </authorList>
    </citation>
    <scope>NUCLEOTIDE SEQUENCE</scope>
    <source>
        <strain evidence="2">TK_1</strain>
    </source>
</reference>
<sequence length="364" mass="41110">MVLLLAVFSLSSIWTWSIRDVRHSDLRAPPPSNGLPNGGVGIGFDLSGTYGTVAISYHNGTTVNVAKVNASSAYHETMARLSLHSSQHLHPPYTNMDEEWRDYPRQLLRRWRKMRGFPASDDVGALSGMITDLRAEAEKFLGYRISSAVAAVVNLVAIYGEDIYDAFGYAGLEHIQIRPFNYPTYETMAAVAGHGLGLCKHYMDKDACEDEIRPISNMTNVLSVLYTRTALTVSLSRTSVAAWLWEHFPFKLEDFTLGYDARHDNPREEYYWEALRDAIRAPILRGSVDSRVGQPSKVLLFGECSGNSRFRSLLEEEIMRLFGRLPEILDQEPVFVCARGAAEFAKRKPFDFWKDDDLNEQLDL</sequence>
<organism evidence="2 3">
    <name type="scientific">Coniosporium apollinis</name>
    <dbReference type="NCBI Taxonomy" id="61459"/>
    <lineage>
        <taxon>Eukaryota</taxon>
        <taxon>Fungi</taxon>
        <taxon>Dikarya</taxon>
        <taxon>Ascomycota</taxon>
        <taxon>Pezizomycotina</taxon>
        <taxon>Dothideomycetes</taxon>
        <taxon>Dothideomycetes incertae sedis</taxon>
        <taxon>Coniosporium</taxon>
    </lineage>
</organism>
<feature type="signal peptide" evidence="1">
    <location>
        <begin position="1"/>
        <end position="17"/>
    </location>
</feature>
<name>A0ABQ9P4R5_9PEZI</name>
<evidence type="ECO:0000313" key="2">
    <source>
        <dbReference type="EMBL" id="KAJ9668301.1"/>
    </source>
</evidence>
<feature type="chain" id="PRO_5046347162" evidence="1">
    <location>
        <begin position="18"/>
        <end position="364"/>
    </location>
</feature>
<evidence type="ECO:0000313" key="3">
    <source>
        <dbReference type="Proteomes" id="UP001172684"/>
    </source>
</evidence>
<dbReference type="Proteomes" id="UP001172684">
    <property type="component" value="Unassembled WGS sequence"/>
</dbReference>
<dbReference type="EMBL" id="JAPDRL010000008">
    <property type="protein sequence ID" value="KAJ9668301.1"/>
    <property type="molecule type" value="Genomic_DNA"/>
</dbReference>
<gene>
    <name evidence="2" type="ORF">H2201_001731</name>
</gene>
<comment type="caution">
    <text evidence="2">The sequence shown here is derived from an EMBL/GenBank/DDBJ whole genome shotgun (WGS) entry which is preliminary data.</text>
</comment>
<protein>
    <submittedName>
        <fullName evidence="2">Uncharacterized protein</fullName>
    </submittedName>
</protein>
<proteinExistence type="predicted"/>